<dbReference type="HAMAP" id="MF_01894">
    <property type="entry name" value="Smc_prok"/>
    <property type="match status" value="1"/>
</dbReference>
<dbReference type="InterPro" id="IPR036277">
    <property type="entry name" value="SMC_hinge_sf"/>
</dbReference>
<feature type="coiled-coil region" evidence="6">
    <location>
        <begin position="738"/>
        <end position="917"/>
    </location>
</feature>
<dbReference type="GO" id="GO:0006260">
    <property type="term" value="P:DNA replication"/>
    <property type="evidence" value="ECO:0007669"/>
    <property type="project" value="UniProtKB-UniRule"/>
</dbReference>
<proteinExistence type="inferred from homology"/>
<keyword evidence="3 6" id="KW-0067">ATP-binding</keyword>
<dbReference type="EMBL" id="JWHL01000004">
    <property type="protein sequence ID" value="MBR1368838.1"/>
    <property type="molecule type" value="Genomic_DNA"/>
</dbReference>
<dbReference type="GO" id="GO:0016887">
    <property type="term" value="F:ATP hydrolysis activity"/>
    <property type="evidence" value="ECO:0007669"/>
    <property type="project" value="InterPro"/>
</dbReference>
<dbReference type="SUPFAM" id="SSF75553">
    <property type="entry name" value="Smc hinge domain"/>
    <property type="match status" value="1"/>
</dbReference>
<reference evidence="8" key="1">
    <citation type="submission" date="2014-12" db="EMBL/GenBank/DDBJ databases">
        <authorList>
            <person name="Huang H.-H."/>
            <person name="Chen S.-C."/>
            <person name="Lai M.-C."/>
        </authorList>
    </citation>
    <scope>NUCLEOTIDE SEQUENCE</scope>
    <source>
        <strain evidence="8">K1F9705b</strain>
    </source>
</reference>
<comment type="similarity">
    <text evidence="6">Belongs to the SMC family.</text>
</comment>
<comment type="function">
    <text evidence="6">Required for chromosome condensation and partitioning.</text>
</comment>
<evidence type="ECO:0000259" key="7">
    <source>
        <dbReference type="SMART" id="SM00968"/>
    </source>
</evidence>
<dbReference type="SMART" id="SM00968">
    <property type="entry name" value="SMC_hinge"/>
    <property type="match status" value="1"/>
</dbReference>
<keyword evidence="2 6" id="KW-0547">Nucleotide-binding</keyword>
<dbReference type="AlphaFoldDB" id="A0A8J7W9U8"/>
<dbReference type="NCBIfam" id="TIGR02169">
    <property type="entry name" value="SMC_prok_A"/>
    <property type="match status" value="1"/>
</dbReference>
<dbReference type="PANTHER" id="PTHR43977">
    <property type="entry name" value="STRUCTURAL MAINTENANCE OF CHROMOSOMES PROTEIN 3"/>
    <property type="match status" value="1"/>
</dbReference>
<dbReference type="InterPro" id="IPR027417">
    <property type="entry name" value="P-loop_NTPase"/>
</dbReference>
<keyword evidence="9" id="KW-1185">Reference proteome</keyword>
<dbReference type="OrthoDB" id="9143at2157"/>
<evidence type="ECO:0000256" key="5">
    <source>
        <dbReference type="ARBA" id="ARBA00023125"/>
    </source>
</evidence>
<organism evidence="8 9">
    <name type="scientific">Methanocalculus chunghsingensis</name>
    <dbReference type="NCBI Taxonomy" id="156457"/>
    <lineage>
        <taxon>Archaea</taxon>
        <taxon>Methanobacteriati</taxon>
        <taxon>Methanobacteriota</taxon>
        <taxon>Stenosarchaea group</taxon>
        <taxon>Methanomicrobia</taxon>
        <taxon>Methanomicrobiales</taxon>
        <taxon>Methanocalculaceae</taxon>
        <taxon>Methanocalculus</taxon>
    </lineage>
</organism>
<feature type="coiled-coil region" evidence="6">
    <location>
        <begin position="177"/>
        <end position="204"/>
    </location>
</feature>
<comment type="caution">
    <text evidence="8">The sequence shown here is derived from an EMBL/GenBank/DDBJ whole genome shotgun (WGS) entry which is preliminary data.</text>
</comment>
<feature type="coiled-coil region" evidence="6">
    <location>
        <begin position="661"/>
        <end position="709"/>
    </location>
</feature>
<dbReference type="Gene3D" id="1.10.287.1490">
    <property type="match status" value="2"/>
</dbReference>
<evidence type="ECO:0000256" key="6">
    <source>
        <dbReference type="HAMAP-Rule" id="MF_01894"/>
    </source>
</evidence>
<dbReference type="SUPFAM" id="SSF52540">
    <property type="entry name" value="P-loop containing nucleoside triphosphate hydrolases"/>
    <property type="match status" value="1"/>
</dbReference>
<dbReference type="Gene3D" id="1.20.1060.20">
    <property type="match status" value="1"/>
</dbReference>
<keyword evidence="5 6" id="KW-0238">DNA-binding</keyword>
<dbReference type="SUPFAM" id="SSF90257">
    <property type="entry name" value="Myosin rod fragments"/>
    <property type="match status" value="1"/>
</dbReference>
<comment type="domain">
    <text evidence="6">Contains large globular domains required for ATP hydrolysis at each terminus and a third globular domain forming a flexible hinge near the middle of the molecule. These domains are separated by coiled-coil structures.</text>
</comment>
<dbReference type="Gene3D" id="3.30.70.1620">
    <property type="match status" value="1"/>
</dbReference>
<dbReference type="GO" id="GO:0005694">
    <property type="term" value="C:chromosome"/>
    <property type="evidence" value="ECO:0007669"/>
    <property type="project" value="InterPro"/>
</dbReference>
<name>A0A8J7W9U8_9EURY</name>
<comment type="subcellular location">
    <subcellularLocation>
        <location evidence="6">Cytoplasm</location>
    </subcellularLocation>
</comment>
<keyword evidence="4 6" id="KW-0175">Coiled coil</keyword>
<dbReference type="PIRSF" id="PIRSF005719">
    <property type="entry name" value="SMC"/>
    <property type="match status" value="1"/>
</dbReference>
<dbReference type="Pfam" id="PF06470">
    <property type="entry name" value="SMC_hinge"/>
    <property type="match status" value="1"/>
</dbReference>
<accession>A0A8J7W9U8</accession>
<feature type="domain" description="SMC hinge" evidence="7">
    <location>
        <begin position="508"/>
        <end position="622"/>
    </location>
</feature>
<dbReference type="InterPro" id="IPR024704">
    <property type="entry name" value="SMC"/>
</dbReference>
<dbReference type="GO" id="GO:0003677">
    <property type="term" value="F:DNA binding"/>
    <property type="evidence" value="ECO:0007669"/>
    <property type="project" value="UniProtKB-UniRule"/>
</dbReference>
<dbReference type="InterPro" id="IPR003395">
    <property type="entry name" value="RecF/RecN/SMC_N"/>
</dbReference>
<feature type="binding site" evidence="6">
    <location>
        <begin position="32"/>
        <end position="39"/>
    </location>
    <ligand>
        <name>ATP</name>
        <dbReference type="ChEBI" id="CHEBI:30616"/>
    </ligand>
</feature>
<dbReference type="Pfam" id="PF02463">
    <property type="entry name" value="SMC_N"/>
    <property type="match status" value="1"/>
</dbReference>
<feature type="coiled-coil region" evidence="6">
    <location>
        <begin position="343"/>
        <end position="489"/>
    </location>
</feature>
<evidence type="ECO:0000313" key="8">
    <source>
        <dbReference type="EMBL" id="MBR1368838.1"/>
    </source>
</evidence>
<dbReference type="GO" id="GO:0007062">
    <property type="term" value="P:sister chromatid cohesion"/>
    <property type="evidence" value="ECO:0007669"/>
    <property type="project" value="InterPro"/>
</dbReference>
<dbReference type="InterPro" id="IPR010935">
    <property type="entry name" value="SMC_hinge"/>
</dbReference>
<evidence type="ECO:0000256" key="2">
    <source>
        <dbReference type="ARBA" id="ARBA00022741"/>
    </source>
</evidence>
<sequence length="1147" mass="129801">MHITQLEIDNFKSFARKTRIPFETGFTVISGPNGSGKSNILDSILFALGITSARGLRAERLTDLINSGSAKNTAEVIVSFSDGTRITRRIKRTPNGYYSYHYLNGRLSKQSEILAFLSRHGIKPHGYNIVMQGDVARIMEMSDGERRKIVDEIAGVAEFDLKRDQAMAELEVVRGRIDREEILLHELLERLDVLKNEREQALHYKRLQEDLESFVAMRNVALLREKKREEVSIQGMITEHESAITRIADDIAHDTHERDFLRSEMKEIDEEISRMTGPEYLRILSEIEEAKGTIRLSEQGIQRNIRERETNLEAVNRKFADIRRSEATVKERTDGIRNLSIDRANLGMELSGLKAKMEKAEKELAEASEDTEGAQEELFSSMGDLEEMKAERSRLLSEKDGIIERSRIRVSERERLAPRLQAARDERHEKEREVREASVELTDLQEEQRAGDQQLSSIEKKLMTLRGSHEEVRSNLRSLEQKQVRLEAQQQAQGEAGGRAIEAVLGMEGVYGTIAQLGRAPPDYATALNVAAGGRLHHVVASDDQIAADAIRFLKEGRLGRVTFLPLSKLRVPPPLPPVSGDGIIDYAIRLIEYDPAYERAFSLIFGTTLVVDTMEHGRRLLGRHRMVTLEGDLLERTGAMTGGSVKREMKGFGAAVDREISQLAGRISDLRREEEELAAAISRQAAVAEELRADRQAAGQKAARLELIISEYGKRIAALDAEILGLEESLSTLAGGEKEIAEEIAALEERLDILTERIGETNTRIAEIKKRIAESETLRLSEQIQGLKRQIEDLERRLRNKEADIADLQRERQYFQKRIEEMTAEKEALLEKNITLETETRGLEETIAGSRERISTLEEEQRSFSDEIEGLRQKRSGIDEQIAAMERKLHQHAHDNERHIIQLDALRERAQSIADEIAALAPDVSGIECNLSHEEIEEGIATTERQIRKIGAVNMLAIEEYDRVSARVSERTERKEILSRERSDLIERIEGFERMKREAFLTSYHAINTNFKEIYASLSSGWGQLILENEEDPFSGGLTFEVHPQDKKVHRLNMMSGGEKSLVTLALIFAIQRYMPAPFYGLDEVDMHLDGSNVEGISRMIRTLSEQSQFISISLRKPMIQAADRIIGVTIRPDKSTLVTGMKCNV</sequence>
<dbReference type="Gene3D" id="3.40.50.300">
    <property type="entry name" value="P-loop containing nucleotide triphosphate hydrolases"/>
    <property type="match status" value="2"/>
</dbReference>
<dbReference type="RefSeq" id="WP_211530474.1">
    <property type="nucleotide sequence ID" value="NZ_JWHL01000004.1"/>
</dbReference>
<gene>
    <name evidence="6" type="primary">smc</name>
    <name evidence="8" type="ORF">RJ53_04650</name>
</gene>
<evidence type="ECO:0000256" key="1">
    <source>
        <dbReference type="ARBA" id="ARBA00022490"/>
    </source>
</evidence>
<dbReference type="GO" id="GO:0005524">
    <property type="term" value="F:ATP binding"/>
    <property type="evidence" value="ECO:0007669"/>
    <property type="project" value="UniProtKB-UniRule"/>
</dbReference>
<dbReference type="GO" id="GO:0007059">
    <property type="term" value="P:chromosome segregation"/>
    <property type="evidence" value="ECO:0007669"/>
    <property type="project" value="UniProtKB-UniRule"/>
</dbReference>
<dbReference type="InterPro" id="IPR011890">
    <property type="entry name" value="SMC_prok"/>
</dbReference>
<evidence type="ECO:0000256" key="4">
    <source>
        <dbReference type="ARBA" id="ARBA00023054"/>
    </source>
</evidence>
<comment type="subunit">
    <text evidence="6">Homodimer.</text>
</comment>
<evidence type="ECO:0000313" key="9">
    <source>
        <dbReference type="Proteomes" id="UP000730161"/>
    </source>
</evidence>
<protein>
    <recommendedName>
        <fullName evidence="6">Chromosome partition protein Smc</fullName>
    </recommendedName>
</protein>
<dbReference type="Proteomes" id="UP000730161">
    <property type="component" value="Unassembled WGS sequence"/>
</dbReference>
<keyword evidence="1 6" id="KW-0963">Cytoplasm</keyword>
<evidence type="ECO:0000256" key="3">
    <source>
        <dbReference type="ARBA" id="ARBA00022840"/>
    </source>
</evidence>
<dbReference type="GO" id="GO:0030261">
    <property type="term" value="P:chromosome condensation"/>
    <property type="evidence" value="ECO:0007669"/>
    <property type="project" value="InterPro"/>
</dbReference>
<dbReference type="GO" id="GO:0005737">
    <property type="term" value="C:cytoplasm"/>
    <property type="evidence" value="ECO:0007669"/>
    <property type="project" value="UniProtKB-SubCell"/>
</dbReference>